<feature type="transmembrane region" description="Helical" evidence="1">
    <location>
        <begin position="12"/>
        <end position="33"/>
    </location>
</feature>
<protein>
    <recommendedName>
        <fullName evidence="4">DUF5132 domain-containing protein</fullName>
    </recommendedName>
</protein>
<dbReference type="EMBL" id="LNQR01000004">
    <property type="protein sequence ID" value="KWT94666.1"/>
    <property type="molecule type" value="Genomic_DNA"/>
</dbReference>
<evidence type="ECO:0008006" key="4">
    <source>
        <dbReference type="Google" id="ProtNLM"/>
    </source>
</evidence>
<reference evidence="2 3" key="1">
    <citation type="submission" date="2015-11" db="EMBL/GenBank/DDBJ databases">
        <authorList>
            <person name="Lin W."/>
        </authorList>
    </citation>
    <scope>NUCLEOTIDE SEQUENCE [LARGE SCALE GENOMIC DNA]</scope>
    <source>
        <strain evidence="2 3">HCH-1</strain>
    </source>
</reference>
<keyword evidence="1" id="KW-1133">Transmembrane helix</keyword>
<organism evidence="2 3">
    <name type="scientific">Candidatus Magnetominusculus xianensis</name>
    <dbReference type="NCBI Taxonomy" id="1748249"/>
    <lineage>
        <taxon>Bacteria</taxon>
        <taxon>Pseudomonadati</taxon>
        <taxon>Nitrospirota</taxon>
        <taxon>Nitrospiria</taxon>
        <taxon>Nitrospirales</taxon>
        <taxon>Nitrospiraceae</taxon>
        <taxon>Candidatus Magnetominusculus</taxon>
    </lineage>
</organism>
<evidence type="ECO:0000313" key="2">
    <source>
        <dbReference type="EMBL" id="KWT94666.1"/>
    </source>
</evidence>
<keyword evidence="3" id="KW-1185">Reference proteome</keyword>
<dbReference type="InterPro" id="IPR033456">
    <property type="entry name" value="DUF5132"/>
</dbReference>
<gene>
    <name evidence="2" type="ORF">ASN18_0205</name>
</gene>
<evidence type="ECO:0000313" key="3">
    <source>
        <dbReference type="Proteomes" id="UP000060487"/>
    </source>
</evidence>
<accession>A0ABR5SLK9</accession>
<dbReference type="Pfam" id="PF17195">
    <property type="entry name" value="DUF5132"/>
    <property type="match status" value="1"/>
</dbReference>
<sequence length="83" mass="8309">MDLFKGNALSGLAIGIGAAVLSPVIIPILASVVKPLTKAAIKGGIIAYGRGLELAAEIGEVVEDLVVEAKAELVEAASADKVV</sequence>
<keyword evidence="1" id="KW-0472">Membrane</keyword>
<comment type="caution">
    <text evidence="2">The sequence shown here is derived from an EMBL/GenBank/DDBJ whole genome shotgun (WGS) entry which is preliminary data.</text>
</comment>
<dbReference type="RefSeq" id="WP_085050735.1">
    <property type="nucleotide sequence ID" value="NZ_LNQR01000004.1"/>
</dbReference>
<dbReference type="Proteomes" id="UP000060487">
    <property type="component" value="Unassembled WGS sequence"/>
</dbReference>
<evidence type="ECO:0000256" key="1">
    <source>
        <dbReference type="SAM" id="Phobius"/>
    </source>
</evidence>
<keyword evidence="1" id="KW-0812">Transmembrane</keyword>
<name>A0ABR5SLK9_9BACT</name>
<proteinExistence type="predicted"/>